<keyword evidence="10 11" id="KW-0472">Membrane</keyword>
<dbReference type="Proteomes" id="UP000182471">
    <property type="component" value="Unassembled WGS sequence"/>
</dbReference>
<dbReference type="Gene3D" id="2.30.42.10">
    <property type="match status" value="1"/>
</dbReference>
<dbReference type="InterPro" id="IPR008915">
    <property type="entry name" value="Peptidase_M50"/>
</dbReference>
<dbReference type="CDD" id="cd23081">
    <property type="entry name" value="cpPDZ_EcRseP-like"/>
    <property type="match status" value="1"/>
</dbReference>
<dbReference type="AlphaFoldDB" id="A0A1H9QIJ8"/>
<keyword evidence="5 11" id="KW-0812">Transmembrane</keyword>
<keyword evidence="6 11" id="KW-0378">Hydrolase</keyword>
<dbReference type="InterPro" id="IPR036034">
    <property type="entry name" value="PDZ_sf"/>
</dbReference>
<dbReference type="GO" id="GO:0004222">
    <property type="term" value="F:metalloendopeptidase activity"/>
    <property type="evidence" value="ECO:0007669"/>
    <property type="project" value="InterPro"/>
</dbReference>
<evidence type="ECO:0000256" key="9">
    <source>
        <dbReference type="ARBA" id="ARBA00023049"/>
    </source>
</evidence>
<evidence type="ECO:0000256" key="5">
    <source>
        <dbReference type="ARBA" id="ARBA00022692"/>
    </source>
</evidence>
<dbReference type="RefSeq" id="WP_022747998.1">
    <property type="nucleotide sequence ID" value="NZ_FOGW01000006.1"/>
</dbReference>
<gene>
    <name evidence="13" type="ORF">SAMN02910429_00564</name>
</gene>
<dbReference type="CDD" id="cd06163">
    <property type="entry name" value="S2P-M50_PDZ_RseP-like"/>
    <property type="match status" value="1"/>
</dbReference>
<feature type="transmembrane region" description="Helical" evidence="11">
    <location>
        <begin position="129"/>
        <end position="148"/>
    </location>
</feature>
<name>A0A1H9QIJ8_9FIRM</name>
<protein>
    <recommendedName>
        <fullName evidence="11">Zinc metalloprotease</fullName>
        <ecNumber evidence="11">3.4.24.-</ecNumber>
    </recommendedName>
</protein>
<evidence type="ECO:0000256" key="10">
    <source>
        <dbReference type="ARBA" id="ARBA00023136"/>
    </source>
</evidence>
<dbReference type="SUPFAM" id="SSF50156">
    <property type="entry name" value="PDZ domain-like"/>
    <property type="match status" value="1"/>
</dbReference>
<evidence type="ECO:0000256" key="4">
    <source>
        <dbReference type="ARBA" id="ARBA00022670"/>
    </source>
</evidence>
<dbReference type="Pfam" id="PF17820">
    <property type="entry name" value="PDZ_6"/>
    <property type="match status" value="1"/>
</dbReference>
<evidence type="ECO:0000256" key="2">
    <source>
        <dbReference type="ARBA" id="ARBA00004141"/>
    </source>
</evidence>
<dbReference type="GO" id="GO:0046872">
    <property type="term" value="F:metal ion binding"/>
    <property type="evidence" value="ECO:0007669"/>
    <property type="project" value="UniProtKB-KW"/>
</dbReference>
<keyword evidence="11" id="KW-0479">Metal-binding</keyword>
<keyword evidence="4 13" id="KW-0645">Protease</keyword>
<dbReference type="GO" id="GO:0006508">
    <property type="term" value="P:proteolysis"/>
    <property type="evidence" value="ECO:0007669"/>
    <property type="project" value="UniProtKB-KW"/>
</dbReference>
<comment type="similarity">
    <text evidence="3 11">Belongs to the peptidase M50B family.</text>
</comment>
<feature type="transmembrane region" description="Helical" evidence="11">
    <location>
        <begin position="300"/>
        <end position="322"/>
    </location>
</feature>
<organism evidence="13 14">
    <name type="scientific">Lachnobacterium bovis</name>
    <dbReference type="NCBI Taxonomy" id="140626"/>
    <lineage>
        <taxon>Bacteria</taxon>
        <taxon>Bacillati</taxon>
        <taxon>Bacillota</taxon>
        <taxon>Clostridia</taxon>
        <taxon>Lachnospirales</taxon>
        <taxon>Lachnospiraceae</taxon>
        <taxon>Lachnobacterium</taxon>
    </lineage>
</organism>
<keyword evidence="8 11" id="KW-1133">Transmembrane helix</keyword>
<evidence type="ECO:0000256" key="6">
    <source>
        <dbReference type="ARBA" id="ARBA00022801"/>
    </source>
</evidence>
<evidence type="ECO:0000256" key="7">
    <source>
        <dbReference type="ARBA" id="ARBA00022833"/>
    </source>
</evidence>
<dbReference type="PANTHER" id="PTHR42837:SF2">
    <property type="entry name" value="MEMBRANE METALLOPROTEASE ARASP2, CHLOROPLASTIC-RELATED"/>
    <property type="match status" value="1"/>
</dbReference>
<dbReference type="EMBL" id="FOGW01000006">
    <property type="protein sequence ID" value="SER60336.1"/>
    <property type="molecule type" value="Genomic_DNA"/>
</dbReference>
<keyword evidence="14" id="KW-1185">Reference proteome</keyword>
<evidence type="ECO:0000313" key="14">
    <source>
        <dbReference type="Proteomes" id="UP000182471"/>
    </source>
</evidence>
<dbReference type="GO" id="GO:0016020">
    <property type="term" value="C:membrane"/>
    <property type="evidence" value="ECO:0007669"/>
    <property type="project" value="UniProtKB-SubCell"/>
</dbReference>
<evidence type="ECO:0000259" key="12">
    <source>
        <dbReference type="SMART" id="SM00228"/>
    </source>
</evidence>
<feature type="transmembrane region" description="Helical" evidence="11">
    <location>
        <begin position="355"/>
        <end position="374"/>
    </location>
</feature>
<dbReference type="Pfam" id="PF02163">
    <property type="entry name" value="Peptidase_M50"/>
    <property type="match status" value="1"/>
</dbReference>
<evidence type="ECO:0000256" key="8">
    <source>
        <dbReference type="ARBA" id="ARBA00022989"/>
    </source>
</evidence>
<reference evidence="14" key="1">
    <citation type="submission" date="2016-10" db="EMBL/GenBank/DDBJ databases">
        <authorList>
            <person name="Varghese N."/>
            <person name="Submissions S."/>
        </authorList>
    </citation>
    <scope>NUCLEOTIDE SEQUENCE [LARGE SCALE GENOMIC DNA]</scope>
    <source>
        <strain evidence="14">S1b</strain>
    </source>
</reference>
<dbReference type="NCBIfam" id="TIGR00054">
    <property type="entry name" value="RIP metalloprotease RseP"/>
    <property type="match status" value="1"/>
</dbReference>
<dbReference type="SMART" id="SM00228">
    <property type="entry name" value="PDZ"/>
    <property type="match status" value="1"/>
</dbReference>
<proteinExistence type="inferred from homology"/>
<keyword evidence="9 11" id="KW-0482">Metalloprotease</keyword>
<dbReference type="InterPro" id="IPR001478">
    <property type="entry name" value="PDZ"/>
</dbReference>
<evidence type="ECO:0000313" key="13">
    <source>
        <dbReference type="EMBL" id="SER60336.1"/>
    </source>
</evidence>
<evidence type="ECO:0000256" key="11">
    <source>
        <dbReference type="RuleBase" id="RU362031"/>
    </source>
</evidence>
<dbReference type="PANTHER" id="PTHR42837">
    <property type="entry name" value="REGULATOR OF SIGMA-E PROTEASE RSEP"/>
    <property type="match status" value="1"/>
</dbReference>
<dbReference type="OrthoDB" id="9782003at2"/>
<feature type="domain" description="PDZ" evidence="12">
    <location>
        <begin position="137"/>
        <end position="207"/>
    </location>
</feature>
<dbReference type="EC" id="3.4.24.-" evidence="11"/>
<sequence>MSIVIAIIVFGVIVLFHELGHFLFAKLNNVKVNEFSLGLGPTLFGIRKGETLYSIKLLPFGGACVMEGEDGESSEAEGTDTLRNTSQNVQEEIIGSKESIQVDEHKDVGRSFNDASILGRMSIVFAGPFFNFIMAFVFLIIVIMASGYDTTKIVGVSKGSAAAEANIQPGDDIISIDGKNIHFFSELSTYRVFHPNKEIDLKIERKGKVSEVKIAPKYDKKTKQYLYGIAGGAVKKNPNILDATIHSVYKCKYYVDTTISSLKLLVTGKVSANEMSGPVGIVKDMGSNYNETKAQGGMQVAILFLLSYAALLSVNLGVMNLLPIPALDGGRLFFLIIEAIMKKVFKKEVDREKEGLINFVGIALLLGLMVLVMFNDIRKIVI</sequence>
<evidence type="ECO:0000256" key="3">
    <source>
        <dbReference type="ARBA" id="ARBA00007931"/>
    </source>
</evidence>
<dbReference type="InterPro" id="IPR041489">
    <property type="entry name" value="PDZ_6"/>
</dbReference>
<comment type="subcellular location">
    <subcellularLocation>
        <location evidence="2">Membrane</location>
        <topology evidence="2">Multi-pass membrane protein</topology>
    </subcellularLocation>
</comment>
<evidence type="ECO:0000256" key="1">
    <source>
        <dbReference type="ARBA" id="ARBA00001947"/>
    </source>
</evidence>
<comment type="cofactor">
    <cofactor evidence="1 11">
        <name>Zn(2+)</name>
        <dbReference type="ChEBI" id="CHEBI:29105"/>
    </cofactor>
</comment>
<dbReference type="InterPro" id="IPR004387">
    <property type="entry name" value="Pept_M50_Zn"/>
</dbReference>
<accession>A0A1H9QIJ8</accession>
<keyword evidence="7 11" id="KW-0862">Zinc</keyword>